<accession>A0A853CY78</accession>
<dbReference type="EMBL" id="JACCFL010000001">
    <property type="protein sequence ID" value="NYJ25502.1"/>
    <property type="molecule type" value="Genomic_DNA"/>
</dbReference>
<evidence type="ECO:0000313" key="2">
    <source>
        <dbReference type="Proteomes" id="UP000578352"/>
    </source>
</evidence>
<sequence>MAPSPSPAPERALSADCASCSGLCCVALAFARSADFAFDKPAGEECVNLEDGFGCRIHPQLRERGFKGCTVFDCFGAGQLVTRHTFGGRSWRDDAGVRAEMFAVFPIVRQLHELLWYLREALAMPAAAPLHAALRSAWDEVAHAADAAPADILGLDVDELRDPAARLLREAARLTREAALRERTAAASTATRRVKASRLHPGADLLGADLRAADLRGAELRGALLIGADLRDADLSAAELIGADLRDARLHGADLDRAIYLTQPQLDAAQGDARTRLPAALHRPAHWS</sequence>
<evidence type="ECO:0008006" key="3">
    <source>
        <dbReference type="Google" id="ProtNLM"/>
    </source>
</evidence>
<dbReference type="Gene3D" id="2.160.20.80">
    <property type="entry name" value="E3 ubiquitin-protein ligase SopA"/>
    <property type="match status" value="1"/>
</dbReference>
<organism evidence="1 2">
    <name type="scientific">Leifsonia shinshuensis</name>
    <dbReference type="NCBI Taxonomy" id="150026"/>
    <lineage>
        <taxon>Bacteria</taxon>
        <taxon>Bacillati</taxon>
        <taxon>Actinomycetota</taxon>
        <taxon>Actinomycetes</taxon>
        <taxon>Micrococcales</taxon>
        <taxon>Microbacteriaceae</taxon>
        <taxon>Leifsonia</taxon>
    </lineage>
</organism>
<gene>
    <name evidence="1" type="ORF">HNR13_003789</name>
</gene>
<dbReference type="InterPro" id="IPR001646">
    <property type="entry name" value="5peptide_repeat"/>
</dbReference>
<dbReference type="SUPFAM" id="SSF141571">
    <property type="entry name" value="Pentapeptide repeat-like"/>
    <property type="match status" value="1"/>
</dbReference>
<evidence type="ECO:0000313" key="1">
    <source>
        <dbReference type="EMBL" id="NYJ25502.1"/>
    </source>
</evidence>
<dbReference type="AlphaFoldDB" id="A0A853CY78"/>
<comment type="caution">
    <text evidence="1">The sequence shown here is derived from an EMBL/GenBank/DDBJ whole genome shotgun (WGS) entry which is preliminary data.</text>
</comment>
<protein>
    <recommendedName>
        <fullName evidence="3">Pentapeptide repeat-containing protein</fullName>
    </recommendedName>
</protein>
<dbReference type="Pfam" id="PF00805">
    <property type="entry name" value="Pentapeptide"/>
    <property type="match status" value="2"/>
</dbReference>
<proteinExistence type="predicted"/>
<reference evidence="1 2" key="1">
    <citation type="submission" date="2020-07" db="EMBL/GenBank/DDBJ databases">
        <title>Sequencing the genomes of 1000 actinobacteria strains.</title>
        <authorList>
            <person name="Klenk H.-P."/>
        </authorList>
    </citation>
    <scope>NUCLEOTIDE SEQUENCE [LARGE SCALE GENOMIC DNA]</scope>
    <source>
        <strain evidence="1 2">DSM 15165</strain>
    </source>
</reference>
<dbReference type="PANTHER" id="PTHR14136:SF37">
    <property type="entry name" value="PENTAPEPTIDE REPEAT-CONTAINING PROTEIN"/>
    <property type="match status" value="1"/>
</dbReference>
<dbReference type="Proteomes" id="UP000578352">
    <property type="component" value="Unassembled WGS sequence"/>
</dbReference>
<dbReference type="RefSeq" id="WP_179608245.1">
    <property type="nucleotide sequence ID" value="NZ_BAABEH010000001.1"/>
</dbReference>
<dbReference type="InterPro" id="IPR051082">
    <property type="entry name" value="Pentapeptide-BTB/POZ_domain"/>
</dbReference>
<name>A0A853CY78_9MICO</name>
<dbReference type="PANTHER" id="PTHR14136">
    <property type="entry name" value="BTB_POZ DOMAIN-CONTAINING PROTEIN KCTD9"/>
    <property type="match status" value="1"/>
</dbReference>